<dbReference type="PRINTS" id="PR00237">
    <property type="entry name" value="GPCRRHODOPSN"/>
</dbReference>
<keyword evidence="3 10" id="KW-0812">Transmembrane</keyword>
<comment type="similarity">
    <text evidence="9">Belongs to the G-protein coupled receptor 1 family. Mas subfamily.</text>
</comment>
<dbReference type="SUPFAM" id="SSF81321">
    <property type="entry name" value="Family A G protein-coupled receptor-like"/>
    <property type="match status" value="1"/>
</dbReference>
<evidence type="ECO:0000256" key="10">
    <source>
        <dbReference type="RuleBase" id="RU000688"/>
    </source>
</evidence>
<dbReference type="GO" id="GO:0005886">
    <property type="term" value="C:plasma membrane"/>
    <property type="evidence" value="ECO:0007669"/>
    <property type="project" value="UniProtKB-SubCell"/>
</dbReference>
<keyword evidence="5 10" id="KW-0297">G-protein coupled receptor</keyword>
<dbReference type="InterPro" id="IPR000276">
    <property type="entry name" value="GPCR_Rhodpsn"/>
</dbReference>
<feature type="transmembrane region" description="Helical" evidence="11">
    <location>
        <begin position="86"/>
        <end position="106"/>
    </location>
</feature>
<evidence type="ECO:0000313" key="14">
    <source>
        <dbReference type="Proteomes" id="UP000694390"/>
    </source>
</evidence>
<dbReference type="InterPro" id="IPR026234">
    <property type="entry name" value="MRGPCRFAMILY"/>
</dbReference>
<feature type="transmembrane region" description="Helical" evidence="11">
    <location>
        <begin position="275"/>
        <end position="294"/>
    </location>
</feature>
<keyword evidence="14" id="KW-1185">Reference proteome</keyword>
<dbReference type="PANTHER" id="PTHR11334">
    <property type="entry name" value="MAS-RELATED G-PROTEIN COUPLED RECEPTOR"/>
    <property type="match status" value="1"/>
</dbReference>
<evidence type="ECO:0000259" key="12">
    <source>
        <dbReference type="PROSITE" id="PS50262"/>
    </source>
</evidence>
<organism evidence="13 14">
    <name type="scientific">Gopherus evgoodei</name>
    <name type="common">Goodes thornscrub tortoise</name>
    <dbReference type="NCBI Taxonomy" id="1825980"/>
    <lineage>
        <taxon>Eukaryota</taxon>
        <taxon>Metazoa</taxon>
        <taxon>Chordata</taxon>
        <taxon>Craniata</taxon>
        <taxon>Vertebrata</taxon>
        <taxon>Euteleostomi</taxon>
        <taxon>Archelosauria</taxon>
        <taxon>Testudinata</taxon>
        <taxon>Testudines</taxon>
        <taxon>Cryptodira</taxon>
        <taxon>Durocryptodira</taxon>
        <taxon>Testudinoidea</taxon>
        <taxon>Testudinidae</taxon>
        <taxon>Gopherus</taxon>
    </lineage>
</organism>
<dbReference type="InterPro" id="IPR017452">
    <property type="entry name" value="GPCR_Rhodpsn_7TM"/>
</dbReference>
<evidence type="ECO:0000256" key="8">
    <source>
        <dbReference type="ARBA" id="ARBA00023224"/>
    </source>
</evidence>
<comment type="subcellular location">
    <subcellularLocation>
        <location evidence="1">Cell membrane</location>
        <topology evidence="1">Multi-pass membrane protein</topology>
    </subcellularLocation>
</comment>
<dbReference type="PROSITE" id="PS00237">
    <property type="entry name" value="G_PROTEIN_RECEP_F1_1"/>
    <property type="match status" value="1"/>
</dbReference>
<evidence type="ECO:0000256" key="3">
    <source>
        <dbReference type="ARBA" id="ARBA00022692"/>
    </source>
</evidence>
<evidence type="ECO:0000313" key="13">
    <source>
        <dbReference type="Ensembl" id="ENSGEVP00005008592.1"/>
    </source>
</evidence>
<evidence type="ECO:0000256" key="5">
    <source>
        <dbReference type="ARBA" id="ARBA00023040"/>
    </source>
</evidence>
<sequence>MRPPFVRSPWGSGRCCRDPHTLVFWGPENRTVCQIYDLPAVIIDSITLLICFLGITLLLCLFGLVGNGIVLWFLGFHIKRNIFTVYILNLAAADFGFLLCLPGFLITFNARHLFCFPLVGLNLINSFHLLSLLAYSTSLYLLTAISTERCVSVLFPIWHRCRRPKNLSAIVCALLWVLSSLLSGIVYSLCFVDGTENCWLTFLPMYGLNFLIFAPIMIVSSLILFIKLRHSSQRRQQEKLYIVILLTVLFFLIFAVPLSVQYFLDLIHYCHANELSYLLASINSSINPVIYFLVGSYRQHRFRGCLQIALRSIFEEKTDSREGGETSR</sequence>
<dbReference type="GO" id="GO:0004930">
    <property type="term" value="F:G protein-coupled receptor activity"/>
    <property type="evidence" value="ECO:0007669"/>
    <property type="project" value="UniProtKB-KW"/>
</dbReference>
<dbReference type="Ensembl" id="ENSGEVT00005009020.1">
    <property type="protein sequence ID" value="ENSGEVP00005008592.1"/>
    <property type="gene ID" value="ENSGEVG00005006177.1"/>
</dbReference>
<dbReference type="PROSITE" id="PS50262">
    <property type="entry name" value="G_PROTEIN_RECEP_F1_2"/>
    <property type="match status" value="1"/>
</dbReference>
<evidence type="ECO:0000256" key="9">
    <source>
        <dbReference type="ARBA" id="ARBA00061394"/>
    </source>
</evidence>
<dbReference type="PRINTS" id="PR02108">
    <property type="entry name" value="MRGPCRFAMILY"/>
</dbReference>
<feature type="transmembrane region" description="Helical" evidence="11">
    <location>
        <begin position="207"/>
        <end position="228"/>
    </location>
</feature>
<evidence type="ECO:0000256" key="2">
    <source>
        <dbReference type="ARBA" id="ARBA00022475"/>
    </source>
</evidence>
<reference evidence="13" key="1">
    <citation type="submission" date="2025-08" db="UniProtKB">
        <authorList>
            <consortium name="Ensembl"/>
        </authorList>
    </citation>
    <scope>IDENTIFICATION</scope>
</reference>
<keyword evidence="4 11" id="KW-1133">Transmembrane helix</keyword>
<keyword evidence="7 10" id="KW-0675">Receptor</keyword>
<protein>
    <recommendedName>
        <fullName evidence="12">G-protein coupled receptors family 1 profile domain-containing protein</fullName>
    </recommendedName>
</protein>
<feature type="transmembrane region" description="Helical" evidence="11">
    <location>
        <begin position="46"/>
        <end position="74"/>
    </location>
</feature>
<evidence type="ECO:0000256" key="7">
    <source>
        <dbReference type="ARBA" id="ARBA00023170"/>
    </source>
</evidence>
<dbReference type="Pfam" id="PF00001">
    <property type="entry name" value="7tm_1"/>
    <property type="match status" value="1"/>
</dbReference>
<evidence type="ECO:0000256" key="1">
    <source>
        <dbReference type="ARBA" id="ARBA00004651"/>
    </source>
</evidence>
<reference evidence="13" key="2">
    <citation type="submission" date="2025-09" db="UniProtKB">
        <authorList>
            <consortium name="Ensembl"/>
        </authorList>
    </citation>
    <scope>IDENTIFICATION</scope>
</reference>
<feature type="domain" description="G-protein coupled receptors family 1 profile" evidence="12">
    <location>
        <begin position="66"/>
        <end position="291"/>
    </location>
</feature>
<feature type="transmembrane region" description="Helical" evidence="11">
    <location>
        <begin position="167"/>
        <end position="187"/>
    </location>
</feature>
<dbReference type="FunFam" id="1.20.1070.10:FF:000193">
    <property type="entry name" value="Mas-related G-protein coupled receptor member E"/>
    <property type="match status" value="1"/>
</dbReference>
<evidence type="ECO:0000256" key="6">
    <source>
        <dbReference type="ARBA" id="ARBA00023136"/>
    </source>
</evidence>
<dbReference type="Proteomes" id="UP000694390">
    <property type="component" value="Unassembled WGS sequence"/>
</dbReference>
<dbReference type="GeneTree" id="ENSGT01030000234639"/>
<dbReference type="OrthoDB" id="9896011at2759"/>
<evidence type="ECO:0000256" key="4">
    <source>
        <dbReference type="ARBA" id="ARBA00022989"/>
    </source>
</evidence>
<proteinExistence type="inferred from homology"/>
<keyword evidence="8 10" id="KW-0807">Transducer</keyword>
<evidence type="ECO:0000256" key="11">
    <source>
        <dbReference type="SAM" id="Phobius"/>
    </source>
</evidence>
<keyword evidence="6 11" id="KW-0472">Membrane</keyword>
<dbReference type="AlphaFoldDB" id="A0A8C4VX81"/>
<accession>A0A8C4VX81</accession>
<keyword evidence="2" id="KW-1003">Cell membrane</keyword>
<dbReference type="Gene3D" id="1.20.1070.10">
    <property type="entry name" value="Rhodopsin 7-helix transmembrane proteins"/>
    <property type="match status" value="1"/>
</dbReference>
<dbReference type="PANTHER" id="PTHR11334:SF68">
    <property type="entry name" value="G-PROTEIN COUPLED RECEPTORS FAMILY 1 PROFILE DOMAIN-CONTAINING PROTEIN-RELATED"/>
    <property type="match status" value="1"/>
</dbReference>
<name>A0A8C4VX81_9SAUR</name>
<feature type="transmembrane region" description="Helical" evidence="11">
    <location>
        <begin position="240"/>
        <end position="263"/>
    </location>
</feature>
<feature type="transmembrane region" description="Helical" evidence="11">
    <location>
        <begin position="126"/>
        <end position="146"/>
    </location>
</feature>